<proteinExistence type="predicted"/>
<dbReference type="GO" id="GO:0006355">
    <property type="term" value="P:regulation of DNA-templated transcription"/>
    <property type="evidence" value="ECO:0007669"/>
    <property type="project" value="InterPro"/>
</dbReference>
<dbReference type="InterPro" id="IPR013321">
    <property type="entry name" value="Arc_rbn_hlx_hlx"/>
</dbReference>
<reference evidence="2 3" key="1">
    <citation type="submission" date="2014-06" db="EMBL/GenBank/DDBJ databases">
        <title>Helicobacter pullorum isolates in fresh chicken meat - phenotypic and genotypic features.</title>
        <authorList>
            <person name="Borges V."/>
            <person name="Santos A."/>
            <person name="Correia C.B."/>
            <person name="Saraiva M."/>
            <person name="Menard A."/>
            <person name="Vieira L."/>
            <person name="Sampaio D.A."/>
            <person name="Gomes J.P."/>
            <person name="Oleastro M."/>
        </authorList>
    </citation>
    <scope>NUCLEOTIDE SEQUENCE [LARGE SCALE GENOMIC DNA]</scope>
    <source>
        <strain evidence="2 3">229334/12</strain>
    </source>
</reference>
<gene>
    <name evidence="2" type="ORF">HPU229334_03030</name>
</gene>
<evidence type="ECO:0000313" key="3">
    <source>
        <dbReference type="Proteomes" id="UP000037997"/>
    </source>
</evidence>
<accession>A0A0N1E9J4</accession>
<dbReference type="Gene3D" id="1.10.1220.10">
    <property type="entry name" value="Met repressor-like"/>
    <property type="match status" value="1"/>
</dbReference>
<dbReference type="AlphaFoldDB" id="A0A0N1E9J4"/>
<feature type="region of interest" description="Disordered" evidence="1">
    <location>
        <begin position="1"/>
        <end position="31"/>
    </location>
</feature>
<feature type="compositionally biased region" description="Basic residues" evidence="1">
    <location>
        <begin position="16"/>
        <end position="25"/>
    </location>
</feature>
<dbReference type="PATRIC" id="fig|35818.11.peg.594"/>
<evidence type="ECO:0000256" key="1">
    <source>
        <dbReference type="SAM" id="MobiDB-lite"/>
    </source>
</evidence>
<name>A0A0N1E9J4_9HELI</name>
<sequence>MEYNIEEQNLDPTQNTKKKTGRPKKGNKDEGVSIMFRLPKDITDKIDRYAKKYELTRSAIIKFAIIDKLNELKEE</sequence>
<comment type="caution">
    <text evidence="2">The sequence shown here is derived from an EMBL/GenBank/DDBJ whole genome shotgun (WGS) entry which is preliminary data.</text>
</comment>
<dbReference type="RefSeq" id="WP_054198803.1">
    <property type="nucleotide sequence ID" value="NZ_CAKNFV010000013.1"/>
</dbReference>
<dbReference type="EMBL" id="JNOC01000167">
    <property type="protein sequence ID" value="KPH51902.1"/>
    <property type="molecule type" value="Genomic_DNA"/>
</dbReference>
<dbReference type="Proteomes" id="UP000037997">
    <property type="component" value="Unassembled WGS sequence"/>
</dbReference>
<organism evidence="2 3">
    <name type="scientific">Helicobacter pullorum</name>
    <dbReference type="NCBI Taxonomy" id="35818"/>
    <lineage>
        <taxon>Bacteria</taxon>
        <taxon>Pseudomonadati</taxon>
        <taxon>Campylobacterota</taxon>
        <taxon>Epsilonproteobacteria</taxon>
        <taxon>Campylobacterales</taxon>
        <taxon>Helicobacteraceae</taxon>
        <taxon>Helicobacter</taxon>
    </lineage>
</organism>
<protein>
    <submittedName>
        <fullName evidence="2">Uncharacterized protein</fullName>
    </submittedName>
</protein>
<evidence type="ECO:0000313" key="2">
    <source>
        <dbReference type="EMBL" id="KPH51902.1"/>
    </source>
</evidence>
<dbReference type="InterPro" id="IPR010985">
    <property type="entry name" value="Ribbon_hlx_hlx"/>
</dbReference>
<dbReference type="SUPFAM" id="SSF47598">
    <property type="entry name" value="Ribbon-helix-helix"/>
    <property type="match status" value="1"/>
</dbReference>